<dbReference type="SUPFAM" id="SSF55729">
    <property type="entry name" value="Acyl-CoA N-acyltransferases (Nat)"/>
    <property type="match status" value="1"/>
</dbReference>
<protein>
    <submittedName>
        <fullName evidence="2">N-acetyltransferase</fullName>
    </submittedName>
</protein>
<evidence type="ECO:0000313" key="2">
    <source>
        <dbReference type="EMBL" id="MXN18719.1"/>
    </source>
</evidence>
<reference evidence="2 3" key="1">
    <citation type="submission" date="2019-12" db="EMBL/GenBank/DDBJ databases">
        <authorList>
            <person name="Li M."/>
        </authorList>
    </citation>
    <scope>NUCLEOTIDE SEQUENCE [LARGE SCALE GENOMIC DNA]</scope>
    <source>
        <strain evidence="2 3">GBMRC 2024</strain>
    </source>
</reference>
<keyword evidence="2" id="KW-0808">Transferase</keyword>
<sequence length="100" mass="11014">MSDDDIRIDFEETETRGRYSARVDGIAEAGELTISKVTPSLVIADHTMVPDSLRGRGVAAALAERLIADARARGQRVVPLCPFVRSQALRHPEWSDVIQN</sequence>
<name>A0A6L7G4D4_9RHOB</name>
<proteinExistence type="predicted"/>
<keyword evidence="3" id="KW-1185">Reference proteome</keyword>
<dbReference type="PANTHER" id="PTHR31435">
    <property type="entry name" value="PROTEIN NATD1"/>
    <property type="match status" value="1"/>
</dbReference>
<dbReference type="Pfam" id="PF14542">
    <property type="entry name" value="Acetyltransf_CG"/>
    <property type="match status" value="1"/>
</dbReference>
<dbReference type="PANTHER" id="PTHR31435:SF10">
    <property type="entry name" value="BSR4717 PROTEIN"/>
    <property type="match status" value="1"/>
</dbReference>
<dbReference type="AlphaFoldDB" id="A0A6L7G4D4"/>
<feature type="domain" description="N-acetyltransferase" evidence="1">
    <location>
        <begin position="11"/>
        <end position="99"/>
    </location>
</feature>
<accession>A0A6L7G4D4</accession>
<evidence type="ECO:0000259" key="1">
    <source>
        <dbReference type="PROSITE" id="PS51729"/>
    </source>
</evidence>
<dbReference type="InterPro" id="IPR045057">
    <property type="entry name" value="Gcn5-rel_NAT"/>
</dbReference>
<comment type="caution">
    <text evidence="2">The sequence shown here is derived from an EMBL/GenBank/DDBJ whole genome shotgun (WGS) entry which is preliminary data.</text>
</comment>
<dbReference type="Proteomes" id="UP000477911">
    <property type="component" value="Unassembled WGS sequence"/>
</dbReference>
<dbReference type="GO" id="GO:0016740">
    <property type="term" value="F:transferase activity"/>
    <property type="evidence" value="ECO:0007669"/>
    <property type="project" value="UniProtKB-KW"/>
</dbReference>
<dbReference type="Gene3D" id="3.40.630.30">
    <property type="match status" value="1"/>
</dbReference>
<dbReference type="EMBL" id="WUMU01000015">
    <property type="protein sequence ID" value="MXN18719.1"/>
    <property type="molecule type" value="Genomic_DNA"/>
</dbReference>
<organism evidence="2 3">
    <name type="scientific">Pseudooceanicola albus</name>
    <dbReference type="NCBI Taxonomy" id="2692189"/>
    <lineage>
        <taxon>Bacteria</taxon>
        <taxon>Pseudomonadati</taxon>
        <taxon>Pseudomonadota</taxon>
        <taxon>Alphaproteobacteria</taxon>
        <taxon>Rhodobacterales</taxon>
        <taxon>Paracoccaceae</taxon>
        <taxon>Pseudooceanicola</taxon>
    </lineage>
</organism>
<dbReference type="PROSITE" id="PS51729">
    <property type="entry name" value="GNAT_YJDJ"/>
    <property type="match status" value="1"/>
</dbReference>
<dbReference type="RefSeq" id="WP_160894848.1">
    <property type="nucleotide sequence ID" value="NZ_WUMU01000015.1"/>
</dbReference>
<dbReference type="InterPro" id="IPR031165">
    <property type="entry name" value="GNAT_YJDJ"/>
</dbReference>
<dbReference type="InterPro" id="IPR016181">
    <property type="entry name" value="Acyl_CoA_acyltransferase"/>
</dbReference>
<gene>
    <name evidence="2" type="ORF">GR170_12790</name>
</gene>
<evidence type="ECO:0000313" key="3">
    <source>
        <dbReference type="Proteomes" id="UP000477911"/>
    </source>
</evidence>